<dbReference type="PANTHER" id="PTHR18964:SF149">
    <property type="entry name" value="BIFUNCTIONAL UDP-N-ACETYLGLUCOSAMINE 2-EPIMERASE_N-ACETYLMANNOSAMINE KINASE"/>
    <property type="match status" value="1"/>
</dbReference>
<dbReference type="RefSeq" id="WP_014021681.1">
    <property type="nucleotide sequence ID" value="NC_015914.1"/>
</dbReference>
<dbReference type="STRING" id="880070.Cycma_3682"/>
<evidence type="ECO:0000256" key="1">
    <source>
        <dbReference type="ARBA" id="ARBA00006479"/>
    </source>
</evidence>
<proteinExistence type="inferred from homology"/>
<dbReference type="Proteomes" id="UP000001635">
    <property type="component" value="Chromosome"/>
</dbReference>
<dbReference type="InterPro" id="IPR043129">
    <property type="entry name" value="ATPase_NBD"/>
</dbReference>
<comment type="similarity">
    <text evidence="1">Belongs to the ROK (NagC/XylR) family.</text>
</comment>
<dbReference type="SUPFAM" id="SSF53067">
    <property type="entry name" value="Actin-like ATPase domain"/>
    <property type="match status" value="1"/>
</dbReference>
<dbReference type="KEGG" id="cmr:Cycma_3682"/>
<evidence type="ECO:0000313" key="2">
    <source>
        <dbReference type="EMBL" id="AEL27395.1"/>
    </source>
</evidence>
<dbReference type="OrthoDB" id="9810372at2"/>
<dbReference type="HOGENOM" id="CLU_084481_0_0_10"/>
<protein>
    <submittedName>
        <fullName evidence="2">ROK family protein</fullName>
    </submittedName>
</protein>
<dbReference type="Gene3D" id="3.30.420.40">
    <property type="match status" value="2"/>
</dbReference>
<dbReference type="EMBL" id="CP002955">
    <property type="protein sequence ID" value="AEL27395.1"/>
    <property type="molecule type" value="Genomic_DNA"/>
</dbReference>
<name>G0J1K0_CYCMS</name>
<evidence type="ECO:0000313" key="3">
    <source>
        <dbReference type="Proteomes" id="UP000001635"/>
    </source>
</evidence>
<organism evidence="2 3">
    <name type="scientific">Cyclobacterium marinum (strain ATCC 25205 / DSM 745 / LMG 13164 / NCIMB 1802)</name>
    <name type="common">Flectobacillus marinus</name>
    <dbReference type="NCBI Taxonomy" id="880070"/>
    <lineage>
        <taxon>Bacteria</taxon>
        <taxon>Pseudomonadati</taxon>
        <taxon>Bacteroidota</taxon>
        <taxon>Cytophagia</taxon>
        <taxon>Cytophagales</taxon>
        <taxon>Cyclobacteriaceae</taxon>
        <taxon>Cyclobacterium</taxon>
    </lineage>
</organism>
<dbReference type="PANTHER" id="PTHR18964">
    <property type="entry name" value="ROK (REPRESSOR, ORF, KINASE) FAMILY"/>
    <property type="match status" value="1"/>
</dbReference>
<gene>
    <name evidence="2" type="ordered locus">Cycma_3682</name>
</gene>
<accession>G0J1K0</accession>
<dbReference type="Pfam" id="PF00480">
    <property type="entry name" value="ROK"/>
    <property type="match status" value="1"/>
</dbReference>
<reference evidence="3" key="1">
    <citation type="submission" date="2011-07" db="EMBL/GenBank/DDBJ databases">
        <title>The complete genome of Cyclobacterium marinum DSM 745.</title>
        <authorList>
            <person name="Lucas S."/>
            <person name="Han J."/>
            <person name="Lapidus A."/>
            <person name="Bruce D."/>
            <person name="Goodwin L."/>
            <person name="Pitluck S."/>
            <person name="Peters L."/>
            <person name="Kyrpides N."/>
            <person name="Mavromatis K."/>
            <person name="Ivanova N."/>
            <person name="Ovchinnikova G."/>
            <person name="Chertkov O."/>
            <person name="Detter J.C."/>
            <person name="Tapia R."/>
            <person name="Han C."/>
            <person name="Land M."/>
            <person name="Hauser L."/>
            <person name="Markowitz V."/>
            <person name="Cheng J.-F."/>
            <person name="Hugenholtz P."/>
            <person name="Woyke T."/>
            <person name="Wu D."/>
            <person name="Tindall B."/>
            <person name="Schuetze A."/>
            <person name="Brambilla E."/>
            <person name="Klenk H.-P."/>
            <person name="Eisen J.A."/>
        </authorList>
    </citation>
    <scope>NUCLEOTIDE SEQUENCE [LARGE SCALE GENOMIC DNA]</scope>
    <source>
        <strain evidence="3">ATCC 25205 / DSM 745 / LMG 13164 / NCIMB 1802</strain>
    </source>
</reference>
<sequence>MNAVKIGIDLGGTKVLIIAGSNEEKHPTGLDFTPFQLEEIISNFIEKHNLDPVGIAIAIPGLLNTGGDVLLCDVLPRFNGWNANNAFADISPKIRVINDIRAALIQEFSDVDDSLTCGIVMVGTAVGAAFIVNGKILNGDSGWAGEFGYFPLVVNGETKRIDTLCGGDYLAKQLGLTPKEMADLAVEGEELVLKTIAKAGYFLGVGIAGLVNLFNPRRLAIGGGTASLPGYWEGIIKGASDNIIPELWNEDLLCKVKDGSKVAAMGAMTLL</sequence>
<dbReference type="InterPro" id="IPR000600">
    <property type="entry name" value="ROK"/>
</dbReference>
<dbReference type="AlphaFoldDB" id="G0J1K0"/>
<dbReference type="eggNOG" id="COG1940">
    <property type="taxonomic scope" value="Bacteria"/>
</dbReference>
<keyword evidence="3" id="KW-1185">Reference proteome</keyword>